<accession>A0A7S4MDG6</accession>
<keyword evidence="2" id="KW-0732">Signal</keyword>
<organism evidence="3">
    <name type="scientific">Odontella aurita</name>
    <dbReference type="NCBI Taxonomy" id="265563"/>
    <lineage>
        <taxon>Eukaryota</taxon>
        <taxon>Sar</taxon>
        <taxon>Stramenopiles</taxon>
        <taxon>Ochrophyta</taxon>
        <taxon>Bacillariophyta</taxon>
        <taxon>Mediophyceae</taxon>
        <taxon>Biddulphiophycidae</taxon>
        <taxon>Eupodiscales</taxon>
        <taxon>Odontellaceae</taxon>
        <taxon>Odontella</taxon>
    </lineage>
</organism>
<gene>
    <name evidence="3" type="ORF">OAUR00152_LOCUS6716</name>
</gene>
<dbReference type="EMBL" id="HBKQ01009952">
    <property type="protein sequence ID" value="CAE2216660.1"/>
    <property type="molecule type" value="Transcribed_RNA"/>
</dbReference>
<dbReference type="AlphaFoldDB" id="A0A7S4MDG6"/>
<evidence type="ECO:0000256" key="1">
    <source>
        <dbReference type="SAM" id="MobiDB-lite"/>
    </source>
</evidence>
<feature type="chain" id="PRO_5030883423" evidence="2">
    <location>
        <begin position="20"/>
        <end position="310"/>
    </location>
</feature>
<feature type="signal peptide" evidence="2">
    <location>
        <begin position="1"/>
        <end position="19"/>
    </location>
</feature>
<sequence length="310" mass="34022">MKFQAASSVLLSLVSAVAGQYDTTIPSPVCAKFKQFTVGGIGEFVDTDASGIAPQTTGDMSVSFSLTGVNAAGEYPNQSIFRNLNIDMNAICVVKRDQPFVPEDAPVCLYEAKFSFCRRNYIIFQQDIKIEKVKPEKVVDIRPALEELGRLERTDGDGRRTQSQSVRGAGQAAEVVGAESNLEDDNRQLQKELFEDNIVNEGLVEAVLVTKEVYALDEELFELVCPKLGCVIPYYFCMDKRKGGFTAHGTGSQDIKITGGTAGLFGAFGQMITPTSGINIISTDISTGDITYEFDIDLEICYYRRESGFW</sequence>
<protein>
    <submittedName>
        <fullName evidence="3">Uncharacterized protein</fullName>
    </submittedName>
</protein>
<name>A0A7S4MDG6_9STRA</name>
<reference evidence="3" key="1">
    <citation type="submission" date="2021-01" db="EMBL/GenBank/DDBJ databases">
        <authorList>
            <person name="Corre E."/>
            <person name="Pelletier E."/>
            <person name="Niang G."/>
            <person name="Scheremetjew M."/>
            <person name="Finn R."/>
            <person name="Kale V."/>
            <person name="Holt S."/>
            <person name="Cochrane G."/>
            <person name="Meng A."/>
            <person name="Brown T."/>
            <person name="Cohen L."/>
        </authorList>
    </citation>
    <scope>NUCLEOTIDE SEQUENCE</scope>
    <source>
        <strain evidence="3">Isolate 1302-5</strain>
    </source>
</reference>
<proteinExistence type="predicted"/>
<evidence type="ECO:0000256" key="2">
    <source>
        <dbReference type="SAM" id="SignalP"/>
    </source>
</evidence>
<feature type="region of interest" description="Disordered" evidence="1">
    <location>
        <begin position="150"/>
        <end position="170"/>
    </location>
</feature>
<feature type="compositionally biased region" description="Basic and acidic residues" evidence="1">
    <location>
        <begin position="150"/>
        <end position="160"/>
    </location>
</feature>
<evidence type="ECO:0000313" key="3">
    <source>
        <dbReference type="EMBL" id="CAE2216660.1"/>
    </source>
</evidence>